<feature type="region of interest" description="Disordered" evidence="7">
    <location>
        <begin position="212"/>
        <end position="234"/>
    </location>
</feature>
<dbReference type="GO" id="GO:0005615">
    <property type="term" value="C:extracellular space"/>
    <property type="evidence" value="ECO:0007669"/>
    <property type="project" value="InterPro"/>
</dbReference>
<dbReference type="Gene3D" id="3.10.170.10">
    <property type="match status" value="1"/>
</dbReference>
<dbReference type="GO" id="GO:0008270">
    <property type="term" value="F:zinc ion binding"/>
    <property type="evidence" value="ECO:0007669"/>
    <property type="project" value="InterPro"/>
</dbReference>
<keyword evidence="3 8" id="KW-0732">Signal</keyword>
<evidence type="ECO:0000313" key="11">
    <source>
        <dbReference type="Proteomes" id="UP000198534"/>
    </source>
</evidence>
<evidence type="ECO:0000256" key="7">
    <source>
        <dbReference type="SAM" id="MobiDB-lite"/>
    </source>
</evidence>
<keyword evidence="4" id="KW-0378">Hydrolase</keyword>
<evidence type="ECO:0000256" key="1">
    <source>
        <dbReference type="ARBA" id="ARBA00022670"/>
    </source>
</evidence>
<feature type="signal peptide" evidence="8">
    <location>
        <begin position="1"/>
        <end position="30"/>
    </location>
</feature>
<dbReference type="InterPro" id="IPR027268">
    <property type="entry name" value="Peptidase_M4/M1_CTD_sf"/>
</dbReference>
<dbReference type="Pfam" id="PF02128">
    <property type="entry name" value="Peptidase_M36"/>
    <property type="match status" value="1"/>
</dbReference>
<feature type="domain" description="FTP" evidence="9">
    <location>
        <begin position="82"/>
        <end position="110"/>
    </location>
</feature>
<dbReference type="Proteomes" id="UP000198534">
    <property type="component" value="Unassembled WGS sequence"/>
</dbReference>
<keyword evidence="11" id="KW-1185">Reference proteome</keyword>
<dbReference type="Pfam" id="PF07504">
    <property type="entry name" value="FTP"/>
    <property type="match status" value="1"/>
</dbReference>
<reference evidence="10 11" key="1">
    <citation type="submission" date="2016-10" db="EMBL/GenBank/DDBJ databases">
        <authorList>
            <person name="de Groot N.N."/>
        </authorList>
    </citation>
    <scope>NUCLEOTIDE SEQUENCE [LARGE SCALE GENOMIC DNA]</scope>
    <source>
        <strain evidence="10 11">DSM 45610</strain>
    </source>
</reference>
<evidence type="ECO:0000256" key="6">
    <source>
        <dbReference type="ARBA" id="ARBA00023049"/>
    </source>
</evidence>
<evidence type="ECO:0000259" key="9">
    <source>
        <dbReference type="Pfam" id="PF07504"/>
    </source>
</evidence>
<accession>A0A1H2YEK1</accession>
<dbReference type="InterPro" id="IPR011096">
    <property type="entry name" value="FTP_domain"/>
</dbReference>
<keyword evidence="2" id="KW-0479">Metal-binding</keyword>
<dbReference type="Gene3D" id="1.10.390.10">
    <property type="entry name" value="Neutral Protease Domain 2"/>
    <property type="match status" value="1"/>
</dbReference>
<evidence type="ECO:0000256" key="5">
    <source>
        <dbReference type="ARBA" id="ARBA00022833"/>
    </source>
</evidence>
<evidence type="ECO:0000256" key="3">
    <source>
        <dbReference type="ARBA" id="ARBA00022729"/>
    </source>
</evidence>
<evidence type="ECO:0000256" key="2">
    <source>
        <dbReference type="ARBA" id="ARBA00022723"/>
    </source>
</evidence>
<protein>
    <submittedName>
        <fullName evidence="10">Zn-dependent metalloprotease</fullName>
    </submittedName>
</protein>
<organism evidence="10 11">
    <name type="scientific">Marininema mesophilum</name>
    <dbReference type="NCBI Taxonomy" id="1048340"/>
    <lineage>
        <taxon>Bacteria</taxon>
        <taxon>Bacillati</taxon>
        <taxon>Bacillota</taxon>
        <taxon>Bacilli</taxon>
        <taxon>Bacillales</taxon>
        <taxon>Thermoactinomycetaceae</taxon>
        <taxon>Marininema</taxon>
    </lineage>
</organism>
<keyword evidence="6 10" id="KW-0482">Metalloprotease</keyword>
<dbReference type="PANTHER" id="PTHR33794:SF1">
    <property type="entry name" value="BACILLOLYSIN"/>
    <property type="match status" value="1"/>
</dbReference>
<dbReference type="AlphaFoldDB" id="A0A1H2YEK1"/>
<dbReference type="InterPro" id="IPR050728">
    <property type="entry name" value="Zinc_Metalloprotease_M4"/>
</dbReference>
<evidence type="ECO:0000313" key="10">
    <source>
        <dbReference type="EMBL" id="SDX02979.1"/>
    </source>
</evidence>
<sequence>MLRKKRIRLALMTSVFPLLTLSFASPQVVAAKETAASSPSLSAADSKKVADNYLKKHSKEYKLKSDISDLKHIQTISTKVATYVRYQETINDRPVFDKQITVTINKKGKADLIVSGYAPYKEVKSIKNKQPVTNIENKALKGIGAKSKDKWAPTINKYGYIIQDGKAIPSYRVVSHTKKPFGAWETIINAENGVVLKKKNLNQEATGVGKVFRPNPLESKGSTSTFKDKNNADSPALTRQLKSVHLYNLKGKGYLKGSYVSISSKAKTYSSTNTFNFTRSKNSFEDVMVYYHIDKMQRYIQSLGFKNINNRSLVANVNGTNDDNSFYSPSTKKLTFGTGGVDDAEDAGIITHEYGHSIQDNQVPNFGSSSEAGAMGEGFGDFLGATYEDYLAPSSYGKACIGEWDATAYSSAKTPCLRRLDKNKVFPRDLKGEVHADGEIWSQALYDMATAFGRDKATKIILQSHWSLTGNATFKDGAKAIIAADKALYKGSHLSTIKKIFAKRGIPTK</sequence>
<gene>
    <name evidence="10" type="ORF">SAMN05444487_10930</name>
</gene>
<keyword evidence="5" id="KW-0862">Zinc</keyword>
<evidence type="ECO:0000256" key="8">
    <source>
        <dbReference type="SAM" id="SignalP"/>
    </source>
</evidence>
<dbReference type="InterPro" id="IPR001842">
    <property type="entry name" value="Peptidase_M36"/>
</dbReference>
<dbReference type="STRING" id="1048340.SAMN05444487_10930"/>
<feature type="chain" id="PRO_5038479727" evidence="8">
    <location>
        <begin position="31"/>
        <end position="509"/>
    </location>
</feature>
<dbReference type="RefSeq" id="WP_091739971.1">
    <property type="nucleotide sequence ID" value="NZ_FNNQ01000009.1"/>
</dbReference>
<name>A0A1H2YEK1_9BACL</name>
<dbReference type="GO" id="GO:0004222">
    <property type="term" value="F:metalloendopeptidase activity"/>
    <property type="evidence" value="ECO:0007669"/>
    <property type="project" value="InterPro"/>
</dbReference>
<dbReference type="EMBL" id="FNNQ01000009">
    <property type="protein sequence ID" value="SDX02979.1"/>
    <property type="molecule type" value="Genomic_DNA"/>
</dbReference>
<dbReference type="PANTHER" id="PTHR33794">
    <property type="entry name" value="BACILLOLYSIN"/>
    <property type="match status" value="1"/>
</dbReference>
<dbReference type="GO" id="GO:0006508">
    <property type="term" value="P:proteolysis"/>
    <property type="evidence" value="ECO:0007669"/>
    <property type="project" value="UniProtKB-KW"/>
</dbReference>
<dbReference type="SUPFAM" id="SSF55486">
    <property type="entry name" value="Metalloproteases ('zincins'), catalytic domain"/>
    <property type="match status" value="1"/>
</dbReference>
<proteinExistence type="predicted"/>
<keyword evidence="1 10" id="KW-0645">Protease</keyword>
<evidence type="ECO:0000256" key="4">
    <source>
        <dbReference type="ARBA" id="ARBA00022801"/>
    </source>
</evidence>
<dbReference type="OrthoDB" id="5289240at2"/>